<dbReference type="GO" id="GO:0016787">
    <property type="term" value="F:hydrolase activity"/>
    <property type="evidence" value="ECO:0007669"/>
    <property type="project" value="TreeGrafter"/>
</dbReference>
<feature type="domain" description="Strictosidine synthase conserved region" evidence="5">
    <location>
        <begin position="169"/>
        <end position="254"/>
    </location>
</feature>
<name>A0A226EMK9_FOLCA</name>
<keyword evidence="2" id="KW-0597">Phosphoprotein</keyword>
<evidence type="ECO:0000256" key="1">
    <source>
        <dbReference type="ARBA" id="ARBA00009191"/>
    </source>
</evidence>
<keyword evidence="3" id="KW-0325">Glycoprotein</keyword>
<feature type="transmembrane region" description="Helical" evidence="4">
    <location>
        <begin position="9"/>
        <end position="30"/>
    </location>
</feature>
<dbReference type="STRING" id="158441.A0A226EMK9"/>
<evidence type="ECO:0000256" key="4">
    <source>
        <dbReference type="SAM" id="Phobius"/>
    </source>
</evidence>
<evidence type="ECO:0000313" key="7">
    <source>
        <dbReference type="Proteomes" id="UP000198287"/>
    </source>
</evidence>
<evidence type="ECO:0000313" key="6">
    <source>
        <dbReference type="EMBL" id="OXA58925.1"/>
    </source>
</evidence>
<evidence type="ECO:0000256" key="2">
    <source>
        <dbReference type="ARBA" id="ARBA00022553"/>
    </source>
</evidence>
<comment type="caution">
    <text evidence="6">The sequence shown here is derived from an EMBL/GenBank/DDBJ whole genome shotgun (WGS) entry which is preliminary data.</text>
</comment>
<sequence length="479" mass="53020">MGIWRPVSFLGRTLIDIVVVTAVILFIPGLPPYVSFEPFSLTPALPFTGKLALNNKLSHAKPLLKDSILGPESIAIRGDELYTGIIGGNVVRYKNGKMDVVTKFGKDCEGQWEETKCGRPLGMRFGPNGRLVVADAYYGLFSVDVDTGKVEMLVSTNDTIDGKQPRNPNDLDIGKDGTIYWSDSSTNVVLQDATIEFFGEPSGRLLKYDPRTKSSTVLMREIHFANGVQLSQNEDFVLVSETAKSRVLRYYLTGTKKGSQDIFIDGLPGSPDNIRSNGKGRIYLSLVAPRYSNKLGIMDKLGPYPLVRKFLLRLMCLVKAILSGIQAVGSIEYVDKAQYWLGHLELAASLFPRHGLVLELDEAGAIISSFQSAEGKVGSISEFSIDDEGKYAYLGSPYNKCIWKETQVKMFNVLNLKHFQQQNSLSNEYSDVELNHVSSGHNDDLDLIRGLAAVAVDHARSKVCEEFIRKDPMQSKPFT</sequence>
<dbReference type="OMA" id="YRITRYW"/>
<keyword evidence="4" id="KW-0812">Transmembrane</keyword>
<dbReference type="Pfam" id="PF03088">
    <property type="entry name" value="Str_synth"/>
    <property type="match status" value="1"/>
</dbReference>
<dbReference type="PANTHER" id="PTHR10426">
    <property type="entry name" value="STRICTOSIDINE SYNTHASE-RELATED"/>
    <property type="match status" value="1"/>
</dbReference>
<gene>
    <name evidence="6" type="ORF">Fcan01_05941</name>
</gene>
<keyword evidence="4" id="KW-0472">Membrane</keyword>
<dbReference type="OrthoDB" id="5307922at2759"/>
<dbReference type="EMBL" id="LNIX01000002">
    <property type="protein sequence ID" value="OXA58925.1"/>
    <property type="molecule type" value="Genomic_DNA"/>
</dbReference>
<dbReference type="InterPro" id="IPR018119">
    <property type="entry name" value="Strictosidine_synth_cons-reg"/>
</dbReference>
<evidence type="ECO:0000256" key="3">
    <source>
        <dbReference type="ARBA" id="ARBA00023180"/>
    </source>
</evidence>
<proteinExistence type="inferred from homology"/>
<evidence type="ECO:0000259" key="5">
    <source>
        <dbReference type="Pfam" id="PF03088"/>
    </source>
</evidence>
<accession>A0A226EMK9</accession>
<dbReference type="Pfam" id="PF20067">
    <property type="entry name" value="SSL_N"/>
    <property type="match status" value="1"/>
</dbReference>
<dbReference type="AlphaFoldDB" id="A0A226EMK9"/>
<keyword evidence="7" id="KW-1185">Reference proteome</keyword>
<dbReference type="SUPFAM" id="SSF63829">
    <property type="entry name" value="Calcium-dependent phosphotriesterase"/>
    <property type="match status" value="1"/>
</dbReference>
<keyword evidence="4" id="KW-1133">Transmembrane helix</keyword>
<comment type="similarity">
    <text evidence="1">Belongs to the strictosidine synthase family.</text>
</comment>
<dbReference type="PANTHER" id="PTHR10426:SF88">
    <property type="entry name" value="ADIPOCYTE PLASMA MEMBRANE-ASSOCIATED PROTEIN HEMOMUCIN-RELATED"/>
    <property type="match status" value="1"/>
</dbReference>
<organism evidence="6 7">
    <name type="scientific">Folsomia candida</name>
    <name type="common">Springtail</name>
    <dbReference type="NCBI Taxonomy" id="158441"/>
    <lineage>
        <taxon>Eukaryota</taxon>
        <taxon>Metazoa</taxon>
        <taxon>Ecdysozoa</taxon>
        <taxon>Arthropoda</taxon>
        <taxon>Hexapoda</taxon>
        <taxon>Collembola</taxon>
        <taxon>Entomobryomorpha</taxon>
        <taxon>Isotomoidea</taxon>
        <taxon>Isotomidae</taxon>
        <taxon>Proisotominae</taxon>
        <taxon>Folsomia</taxon>
    </lineage>
</organism>
<protein>
    <submittedName>
        <fullName evidence="6">Adipocyte plasma membrane-associated protein</fullName>
    </submittedName>
</protein>
<reference evidence="6 7" key="1">
    <citation type="submission" date="2015-12" db="EMBL/GenBank/DDBJ databases">
        <title>The genome of Folsomia candida.</title>
        <authorList>
            <person name="Faddeeva A."/>
            <person name="Derks M.F."/>
            <person name="Anvar Y."/>
            <person name="Smit S."/>
            <person name="Van Straalen N."/>
            <person name="Roelofs D."/>
        </authorList>
    </citation>
    <scope>NUCLEOTIDE SEQUENCE [LARGE SCALE GENOMIC DNA]</scope>
    <source>
        <strain evidence="6 7">VU population</strain>
        <tissue evidence="6">Whole body</tissue>
    </source>
</reference>
<dbReference type="InterPro" id="IPR011042">
    <property type="entry name" value="6-blade_b-propeller_TolB-like"/>
</dbReference>
<dbReference type="Gene3D" id="2.120.10.30">
    <property type="entry name" value="TolB, C-terminal domain"/>
    <property type="match status" value="1"/>
</dbReference>
<dbReference type="Proteomes" id="UP000198287">
    <property type="component" value="Unassembled WGS sequence"/>
</dbReference>
<dbReference type="GO" id="GO:0012505">
    <property type="term" value="C:endomembrane system"/>
    <property type="evidence" value="ECO:0007669"/>
    <property type="project" value="TreeGrafter"/>
</dbReference>